<evidence type="ECO:0000313" key="1">
    <source>
        <dbReference type="EMBL" id="GMG35354.1"/>
    </source>
</evidence>
<name>A0AAN5C2L1_ASPOZ</name>
<protein>
    <submittedName>
        <fullName evidence="1">Unnamed protein product</fullName>
    </submittedName>
</protein>
<dbReference type="Proteomes" id="UP001165205">
    <property type="component" value="Unassembled WGS sequence"/>
</dbReference>
<reference evidence="1" key="1">
    <citation type="submission" date="2023-04" db="EMBL/GenBank/DDBJ databases">
        <title>Aspergillus oryzae NBRC 4228.</title>
        <authorList>
            <person name="Ichikawa N."/>
            <person name="Sato H."/>
            <person name="Tonouchi N."/>
        </authorList>
    </citation>
    <scope>NUCLEOTIDE SEQUENCE</scope>
    <source>
        <strain evidence="1">NBRC 4228</strain>
    </source>
</reference>
<gene>
    <name evidence="1" type="ORF">Aory04_001057300</name>
</gene>
<proteinExistence type="predicted"/>
<dbReference type="EMBL" id="BSYA01000165">
    <property type="protein sequence ID" value="GMG35354.1"/>
    <property type="molecule type" value="Genomic_DNA"/>
</dbReference>
<dbReference type="AlphaFoldDB" id="A0AAN5C2L1"/>
<sequence length="72" mass="7725">MSHIIADELALLGFDGGLPPGSTLAGFELLEETLSAVFVMAGSRAPETRPVQKQVSKELVDHLQWIVPTLPV</sequence>
<organism evidence="1 2">
    <name type="scientific">Aspergillus oryzae</name>
    <name type="common">Yellow koji mold</name>
    <dbReference type="NCBI Taxonomy" id="5062"/>
    <lineage>
        <taxon>Eukaryota</taxon>
        <taxon>Fungi</taxon>
        <taxon>Dikarya</taxon>
        <taxon>Ascomycota</taxon>
        <taxon>Pezizomycotina</taxon>
        <taxon>Eurotiomycetes</taxon>
        <taxon>Eurotiomycetidae</taxon>
        <taxon>Eurotiales</taxon>
        <taxon>Aspergillaceae</taxon>
        <taxon>Aspergillus</taxon>
        <taxon>Aspergillus subgen. Circumdati</taxon>
    </lineage>
</organism>
<evidence type="ECO:0000313" key="2">
    <source>
        <dbReference type="Proteomes" id="UP001165205"/>
    </source>
</evidence>
<comment type="caution">
    <text evidence="1">The sequence shown here is derived from an EMBL/GenBank/DDBJ whole genome shotgun (WGS) entry which is preliminary data.</text>
</comment>
<accession>A0AAN5C2L1</accession>